<feature type="compositionally biased region" description="Basic and acidic residues" evidence="10">
    <location>
        <begin position="52"/>
        <end position="67"/>
    </location>
</feature>
<feature type="compositionally biased region" description="Basic and acidic residues" evidence="10">
    <location>
        <begin position="206"/>
        <end position="256"/>
    </location>
</feature>
<gene>
    <name evidence="11" type="ORF">DPX16_21749</name>
</gene>
<evidence type="ECO:0000256" key="10">
    <source>
        <dbReference type="SAM" id="MobiDB-lite"/>
    </source>
</evidence>
<evidence type="ECO:0000256" key="3">
    <source>
        <dbReference type="ARBA" id="ARBA00016738"/>
    </source>
</evidence>
<feature type="compositionally biased region" description="Polar residues" evidence="10">
    <location>
        <begin position="121"/>
        <end position="132"/>
    </location>
</feature>
<keyword evidence="4" id="KW-0158">Chromosome</keyword>
<comment type="function">
    <text evidence="9">Required for proper chromosome segregation during mitosis and error-free mitotic progression.</text>
</comment>
<accession>A0A3N0YJY4</accession>
<evidence type="ECO:0000256" key="2">
    <source>
        <dbReference type="ARBA" id="ARBA00004604"/>
    </source>
</evidence>
<feature type="region of interest" description="Disordered" evidence="10">
    <location>
        <begin position="273"/>
        <end position="310"/>
    </location>
</feature>
<dbReference type="AlphaFoldDB" id="A0A3N0YJY4"/>
<dbReference type="OrthoDB" id="277961at2759"/>
<feature type="compositionally biased region" description="Basic residues" evidence="10">
    <location>
        <begin position="161"/>
        <end position="173"/>
    </location>
</feature>
<dbReference type="PANTHER" id="PTHR13557:SF1">
    <property type="entry name" value="COILED-COIL DOMAIN-CONTAINING PROTEIN 86"/>
    <property type="match status" value="1"/>
</dbReference>
<evidence type="ECO:0000256" key="7">
    <source>
        <dbReference type="ARBA" id="ARBA00023054"/>
    </source>
</evidence>
<evidence type="ECO:0000256" key="8">
    <source>
        <dbReference type="ARBA" id="ARBA00023242"/>
    </source>
</evidence>
<feature type="compositionally biased region" description="Basic and acidic residues" evidence="10">
    <location>
        <begin position="178"/>
        <end position="199"/>
    </location>
</feature>
<keyword evidence="6" id="KW-0164">Citrullination</keyword>
<comment type="subcellular location">
    <subcellularLocation>
        <location evidence="1">Chromosome</location>
    </subcellularLocation>
    <subcellularLocation>
        <location evidence="2">Nucleus</location>
        <location evidence="2">Nucleolus</location>
    </subcellularLocation>
</comment>
<evidence type="ECO:0000256" key="9">
    <source>
        <dbReference type="ARBA" id="ARBA00093307"/>
    </source>
</evidence>
<name>A0A3N0YJY4_ANAGA</name>
<dbReference type="EMBL" id="RJVU01037554">
    <property type="protein sequence ID" value="ROL46565.1"/>
    <property type="molecule type" value="Genomic_DNA"/>
</dbReference>
<evidence type="ECO:0000256" key="1">
    <source>
        <dbReference type="ARBA" id="ARBA00004286"/>
    </source>
</evidence>
<dbReference type="PANTHER" id="PTHR13557">
    <property type="entry name" value="COILED-COIL DOMAIN-CONTAINING PROTEIN 86"/>
    <property type="match status" value="1"/>
</dbReference>
<protein>
    <recommendedName>
        <fullName evidence="3">Coiled-coil domain-containing protein 86</fullName>
    </recommendedName>
</protein>
<keyword evidence="8" id="KW-0539">Nucleus</keyword>
<dbReference type="Proteomes" id="UP000281406">
    <property type="component" value="Unassembled WGS sequence"/>
</dbReference>
<proteinExistence type="predicted"/>
<keyword evidence="7" id="KW-0175">Coiled coil</keyword>
<dbReference type="GO" id="GO:0005694">
    <property type="term" value="C:chromosome"/>
    <property type="evidence" value="ECO:0007669"/>
    <property type="project" value="UniProtKB-SubCell"/>
</dbReference>
<evidence type="ECO:0000256" key="5">
    <source>
        <dbReference type="ARBA" id="ARBA00022553"/>
    </source>
</evidence>
<evidence type="ECO:0000313" key="11">
    <source>
        <dbReference type="EMBL" id="ROL46565.1"/>
    </source>
</evidence>
<feature type="region of interest" description="Disordered" evidence="10">
    <location>
        <begin position="1"/>
        <end position="256"/>
    </location>
</feature>
<evidence type="ECO:0000256" key="6">
    <source>
        <dbReference type="ARBA" id="ARBA00022934"/>
    </source>
</evidence>
<keyword evidence="5" id="KW-0597">Phosphoprotein</keyword>
<sequence length="310" mass="35239">MSASRNKKTEGVVEAEGSDNDADSPVVSRTRSGRRLRTPAAKTPVRRTRKSVVREDPAESIESRQESPPDECTADTKGDQCSPVTETVTVTVCPDETAPAADVSQESVPDTADQTSEKENVVNNTETGSIGPTNPEKRAKKRTHSESSEKKTKTVPFGKPKSGRVWKERKKQRFSALLRDKPLRTSWEKKMEAKREKQVVKQYHQQLKDEQAKEKEDKKKRRAETLRRRAESERKAEIVQDKKKRRAETLRRRAENERKAEIVQVIKNTAKIKRMKKKQLRKIEKRDTLSMVQKTPPSVKKGAGKTNSSL</sequence>
<dbReference type="InterPro" id="IPR026570">
    <property type="entry name" value="CCDC86"/>
</dbReference>
<reference evidence="11 12" key="1">
    <citation type="submission" date="2018-10" db="EMBL/GenBank/DDBJ databases">
        <title>Genome assembly for a Yunnan-Guizhou Plateau 3E fish, Anabarilius grahami (Regan), and its evolutionary and genetic applications.</title>
        <authorList>
            <person name="Jiang W."/>
        </authorList>
    </citation>
    <scope>NUCLEOTIDE SEQUENCE [LARGE SCALE GENOMIC DNA]</scope>
    <source>
        <strain evidence="11">AG-KIZ</strain>
        <tissue evidence="11">Muscle</tissue>
    </source>
</reference>
<keyword evidence="12" id="KW-1185">Reference proteome</keyword>
<comment type="caution">
    <text evidence="11">The sequence shown here is derived from an EMBL/GenBank/DDBJ whole genome shotgun (WGS) entry which is preliminary data.</text>
</comment>
<dbReference type="GO" id="GO:0005730">
    <property type="term" value="C:nucleolus"/>
    <property type="evidence" value="ECO:0007669"/>
    <property type="project" value="UniProtKB-SubCell"/>
</dbReference>
<feature type="compositionally biased region" description="Polar residues" evidence="10">
    <location>
        <begin position="104"/>
        <end position="114"/>
    </location>
</feature>
<evidence type="ECO:0000256" key="4">
    <source>
        <dbReference type="ARBA" id="ARBA00022454"/>
    </source>
</evidence>
<evidence type="ECO:0000313" key="12">
    <source>
        <dbReference type="Proteomes" id="UP000281406"/>
    </source>
</evidence>
<organism evidence="11 12">
    <name type="scientific">Anabarilius grahami</name>
    <name type="common">Kanglang fish</name>
    <name type="synonym">Barilius grahami</name>
    <dbReference type="NCBI Taxonomy" id="495550"/>
    <lineage>
        <taxon>Eukaryota</taxon>
        <taxon>Metazoa</taxon>
        <taxon>Chordata</taxon>
        <taxon>Craniata</taxon>
        <taxon>Vertebrata</taxon>
        <taxon>Euteleostomi</taxon>
        <taxon>Actinopterygii</taxon>
        <taxon>Neopterygii</taxon>
        <taxon>Teleostei</taxon>
        <taxon>Ostariophysi</taxon>
        <taxon>Cypriniformes</taxon>
        <taxon>Xenocyprididae</taxon>
        <taxon>Xenocypridinae</taxon>
        <taxon>Xenocypridinae incertae sedis</taxon>
        <taxon>Anabarilius</taxon>
    </lineage>
</organism>